<reference evidence="1 2" key="1">
    <citation type="submission" date="2024-03" db="EMBL/GenBank/DDBJ databases">
        <title>Community enrichment and isolation of bacterial strains for fucoidan degradation.</title>
        <authorList>
            <person name="Sichert A."/>
        </authorList>
    </citation>
    <scope>NUCLEOTIDE SEQUENCE [LARGE SCALE GENOMIC DNA]</scope>
    <source>
        <strain evidence="1 2">AS12</strain>
    </source>
</reference>
<accession>A0ABU9SU43</accession>
<protein>
    <submittedName>
        <fullName evidence="1">Chaperone modulator CbpM</fullName>
    </submittedName>
</protein>
<dbReference type="Pfam" id="PF13591">
    <property type="entry name" value="MerR_2"/>
    <property type="match status" value="1"/>
</dbReference>
<dbReference type="EMBL" id="JBBMQS010000004">
    <property type="protein sequence ID" value="MEM5497398.1"/>
    <property type="molecule type" value="Genomic_DNA"/>
</dbReference>
<keyword evidence="2" id="KW-1185">Reference proteome</keyword>
<dbReference type="Gene3D" id="1.10.1660.10">
    <property type="match status" value="1"/>
</dbReference>
<gene>
    <name evidence="1" type="ORF">WNY77_08350</name>
</gene>
<sequence>MMNDSIRKVSIEELCKSKDINQTLVMEVVEFGIARPVEGNTIQDWKFDTSTVHWLKKAIRLNRQLEIDWVGVAMVIELLKQREALEYENYTLQRQLARFLES</sequence>
<proteinExistence type="predicted"/>
<organism evidence="1 2">
    <name type="scientific">Paraglaciecola mesophila</name>
    <dbReference type="NCBI Taxonomy" id="197222"/>
    <lineage>
        <taxon>Bacteria</taxon>
        <taxon>Pseudomonadati</taxon>
        <taxon>Pseudomonadota</taxon>
        <taxon>Gammaproteobacteria</taxon>
        <taxon>Alteromonadales</taxon>
        <taxon>Alteromonadaceae</taxon>
        <taxon>Paraglaciecola</taxon>
    </lineage>
</organism>
<dbReference type="Proteomes" id="UP001461163">
    <property type="component" value="Unassembled WGS sequence"/>
</dbReference>
<evidence type="ECO:0000313" key="2">
    <source>
        <dbReference type="Proteomes" id="UP001461163"/>
    </source>
</evidence>
<evidence type="ECO:0000313" key="1">
    <source>
        <dbReference type="EMBL" id="MEM5497398.1"/>
    </source>
</evidence>
<comment type="caution">
    <text evidence="1">The sequence shown here is derived from an EMBL/GenBank/DDBJ whole genome shotgun (WGS) entry which is preliminary data.</text>
</comment>
<name>A0ABU9SU43_9ALTE</name>
<dbReference type="RefSeq" id="WP_342881439.1">
    <property type="nucleotide sequence ID" value="NZ_JBBMQS010000004.1"/>
</dbReference>